<organism evidence="1">
    <name type="scientific">bioreactor metagenome</name>
    <dbReference type="NCBI Taxonomy" id="1076179"/>
    <lineage>
        <taxon>unclassified sequences</taxon>
        <taxon>metagenomes</taxon>
        <taxon>ecological metagenomes</taxon>
    </lineage>
</organism>
<sequence>MATQPVEQRLHLVGQLRYVGKTKRGRSALDRMGAAEDAVEFLIIRGAQIEIEQHLLHLVEVFAGLLKEDLVELAQVEICTCACSFVMGIRHLGSCCVRGFCAFAFQRMTF</sequence>
<gene>
    <name evidence="1" type="ORF">SDC9_162721</name>
</gene>
<evidence type="ECO:0000313" key="1">
    <source>
        <dbReference type="EMBL" id="MPN15389.1"/>
    </source>
</evidence>
<proteinExistence type="predicted"/>
<dbReference type="EMBL" id="VSSQ01062148">
    <property type="protein sequence ID" value="MPN15389.1"/>
    <property type="molecule type" value="Genomic_DNA"/>
</dbReference>
<dbReference type="AlphaFoldDB" id="A0A645FPU4"/>
<reference evidence="1" key="1">
    <citation type="submission" date="2019-08" db="EMBL/GenBank/DDBJ databases">
        <authorList>
            <person name="Kucharzyk K."/>
            <person name="Murdoch R.W."/>
            <person name="Higgins S."/>
            <person name="Loffler F."/>
        </authorList>
    </citation>
    <scope>NUCLEOTIDE SEQUENCE</scope>
</reference>
<comment type="caution">
    <text evidence="1">The sequence shown here is derived from an EMBL/GenBank/DDBJ whole genome shotgun (WGS) entry which is preliminary data.</text>
</comment>
<accession>A0A645FPU4</accession>
<name>A0A645FPU4_9ZZZZ</name>
<protein>
    <submittedName>
        <fullName evidence="1">Uncharacterized protein</fullName>
    </submittedName>
</protein>